<comment type="caution">
    <text evidence="2">The sequence shown here is derived from an EMBL/GenBank/DDBJ whole genome shotgun (WGS) entry which is preliminary data.</text>
</comment>
<dbReference type="Proteomes" id="UP000250321">
    <property type="component" value="Unassembled WGS sequence"/>
</dbReference>
<name>A0A314ZNJ6_PRUYE</name>
<dbReference type="GO" id="GO:0000209">
    <property type="term" value="P:protein polyubiquitination"/>
    <property type="evidence" value="ECO:0007669"/>
    <property type="project" value="TreeGrafter"/>
</dbReference>
<protein>
    <recommendedName>
        <fullName evidence="1">F-box domain-containing protein</fullName>
    </recommendedName>
</protein>
<accession>A0A314ZNJ6</accession>
<dbReference type="InterPro" id="IPR001810">
    <property type="entry name" value="F-box_dom"/>
</dbReference>
<dbReference type="GO" id="GO:0019005">
    <property type="term" value="C:SCF ubiquitin ligase complex"/>
    <property type="evidence" value="ECO:0007669"/>
    <property type="project" value="TreeGrafter"/>
</dbReference>
<organism evidence="2 3">
    <name type="scientific">Prunus yedoensis var. nudiflora</name>
    <dbReference type="NCBI Taxonomy" id="2094558"/>
    <lineage>
        <taxon>Eukaryota</taxon>
        <taxon>Viridiplantae</taxon>
        <taxon>Streptophyta</taxon>
        <taxon>Embryophyta</taxon>
        <taxon>Tracheophyta</taxon>
        <taxon>Spermatophyta</taxon>
        <taxon>Magnoliopsida</taxon>
        <taxon>eudicotyledons</taxon>
        <taxon>Gunneridae</taxon>
        <taxon>Pentapetalae</taxon>
        <taxon>rosids</taxon>
        <taxon>fabids</taxon>
        <taxon>Rosales</taxon>
        <taxon>Rosaceae</taxon>
        <taxon>Amygdaloideae</taxon>
        <taxon>Amygdaleae</taxon>
        <taxon>Prunus</taxon>
    </lineage>
</organism>
<dbReference type="PANTHER" id="PTHR16008:SF4">
    <property type="entry name" value="F-BOX ONLY PROTEIN 4"/>
    <property type="match status" value="1"/>
</dbReference>
<dbReference type="PANTHER" id="PTHR16008">
    <property type="entry name" value="F-BOX ONLY PROTEIN 4"/>
    <property type="match status" value="1"/>
</dbReference>
<dbReference type="InterPro" id="IPR039588">
    <property type="entry name" value="FBXO4"/>
</dbReference>
<evidence type="ECO:0000313" key="3">
    <source>
        <dbReference type="Proteomes" id="UP000250321"/>
    </source>
</evidence>
<dbReference type="OrthoDB" id="3219396at2759"/>
<feature type="domain" description="F-box" evidence="1">
    <location>
        <begin position="10"/>
        <end position="50"/>
    </location>
</feature>
<dbReference type="GO" id="GO:0031146">
    <property type="term" value="P:SCF-dependent proteasomal ubiquitin-dependent protein catabolic process"/>
    <property type="evidence" value="ECO:0007669"/>
    <property type="project" value="InterPro"/>
</dbReference>
<dbReference type="SUPFAM" id="SSF81383">
    <property type="entry name" value="F-box domain"/>
    <property type="match status" value="1"/>
</dbReference>
<evidence type="ECO:0000259" key="1">
    <source>
        <dbReference type="SMART" id="SM00256"/>
    </source>
</evidence>
<proteinExistence type="predicted"/>
<dbReference type="AlphaFoldDB" id="A0A314ZNJ6"/>
<keyword evidence="3" id="KW-1185">Reference proteome</keyword>
<reference evidence="2 3" key="1">
    <citation type="submission" date="2018-02" db="EMBL/GenBank/DDBJ databases">
        <title>Draft genome of wild Prunus yedoensis var. nudiflora.</title>
        <authorList>
            <person name="Baek S."/>
            <person name="Kim J.-H."/>
            <person name="Choi K."/>
            <person name="Kim G.-B."/>
            <person name="Cho A."/>
            <person name="Jang H."/>
            <person name="Shin C.-H."/>
            <person name="Yu H.-J."/>
            <person name="Mun J.-H."/>
        </authorList>
    </citation>
    <scope>NUCLEOTIDE SEQUENCE [LARGE SCALE GENOMIC DNA]</scope>
    <source>
        <strain evidence="3">cv. Jeju island</strain>
        <tissue evidence="2">Leaf</tissue>
    </source>
</reference>
<dbReference type="Gene3D" id="1.20.1280.50">
    <property type="match status" value="1"/>
</dbReference>
<evidence type="ECO:0000313" key="2">
    <source>
        <dbReference type="EMBL" id="PQQ21555.1"/>
    </source>
</evidence>
<dbReference type="STRING" id="2094558.A0A314ZNJ6"/>
<dbReference type="SMART" id="SM00256">
    <property type="entry name" value="FBOX"/>
    <property type="match status" value="1"/>
</dbReference>
<gene>
    <name evidence="2" type="ORF">Pyn_14912</name>
</gene>
<dbReference type="EMBL" id="PJQY01000008">
    <property type="protein sequence ID" value="PQQ21555.1"/>
    <property type="molecule type" value="Genomic_DNA"/>
</dbReference>
<dbReference type="Pfam" id="PF12937">
    <property type="entry name" value="F-box-like"/>
    <property type="match status" value="1"/>
</dbReference>
<dbReference type="InterPro" id="IPR036047">
    <property type="entry name" value="F-box-like_dom_sf"/>
</dbReference>
<sequence>MRSLSLPLSVPDDVALKIASLLQVPDLCALASCSPFWREICGSDCIWEPLVRERWPPLEFSDGSSSSTAIKKTMSMGWRTFYIEVHHKMAAEATSVVQFVKQCRSSESLEVDEYLGAIELLHAMRFGLEDVEMFLFKPEHTVLLNMIGLHYCIDCLRVPAICVLEALYRSKISERRVCVEWFELGHSSPYPHQNFYIPDESHFRYLSLEDLAMYKGEEVLGLIHEGASDWRIARVKITIADP</sequence>